<evidence type="ECO:0000256" key="5">
    <source>
        <dbReference type="ARBA" id="ARBA00023136"/>
    </source>
</evidence>
<evidence type="ECO:0000256" key="3">
    <source>
        <dbReference type="ARBA" id="ARBA00022692"/>
    </source>
</evidence>
<keyword evidence="3 6" id="KW-0812">Transmembrane</keyword>
<dbReference type="GeneID" id="85732814"/>
<dbReference type="Pfam" id="PF13190">
    <property type="entry name" value="PDGLE"/>
    <property type="match status" value="1"/>
</dbReference>
<keyword evidence="9" id="KW-1185">Reference proteome</keyword>
<name>A0AAX4FT98_9EURY</name>
<organism evidence="8 9">
    <name type="scientific">Methanoculleus receptaculi</name>
    <dbReference type="NCBI Taxonomy" id="394967"/>
    <lineage>
        <taxon>Archaea</taxon>
        <taxon>Methanobacteriati</taxon>
        <taxon>Methanobacteriota</taxon>
        <taxon>Stenosarchaea group</taxon>
        <taxon>Methanomicrobia</taxon>
        <taxon>Methanomicrobiales</taxon>
        <taxon>Methanomicrobiaceae</taxon>
        <taxon>Methanoculleus</taxon>
    </lineage>
</organism>
<evidence type="ECO:0000256" key="2">
    <source>
        <dbReference type="ARBA" id="ARBA00022475"/>
    </source>
</evidence>
<comment type="subcellular location">
    <subcellularLocation>
        <location evidence="1">Cell membrane</location>
    </subcellularLocation>
</comment>
<dbReference type="AlphaFoldDB" id="A0AAX4FT98"/>
<feature type="domain" description="PDGLE" evidence="7">
    <location>
        <begin position="4"/>
        <end position="112"/>
    </location>
</feature>
<dbReference type="RefSeq" id="WP_318620456.1">
    <property type="nucleotide sequence ID" value="NZ_CP137642.1"/>
</dbReference>
<protein>
    <submittedName>
        <fullName evidence="8">PDGLE domain-containing protein</fullName>
    </submittedName>
</protein>
<proteinExistence type="predicted"/>
<reference evidence="8 9" key="1">
    <citation type="submission" date="2023-10" db="EMBL/GenBank/DDBJ databases">
        <title>The complete genome sequence of Methanoculleus receptaculi DSM 18860.</title>
        <authorList>
            <person name="Lai S.-J."/>
            <person name="You Y.-T."/>
            <person name="Chen S.-C."/>
        </authorList>
    </citation>
    <scope>NUCLEOTIDE SEQUENCE [LARGE SCALE GENOMIC DNA]</scope>
    <source>
        <strain evidence="8 9">DSM 18860</strain>
    </source>
</reference>
<dbReference type="GO" id="GO:0005886">
    <property type="term" value="C:plasma membrane"/>
    <property type="evidence" value="ECO:0007669"/>
    <property type="project" value="UniProtKB-SubCell"/>
</dbReference>
<keyword evidence="4 6" id="KW-1133">Transmembrane helix</keyword>
<evidence type="ECO:0000313" key="8">
    <source>
        <dbReference type="EMBL" id="WOX56985.1"/>
    </source>
</evidence>
<dbReference type="Proteomes" id="UP001305652">
    <property type="component" value="Chromosome"/>
</dbReference>
<evidence type="ECO:0000313" key="9">
    <source>
        <dbReference type="Proteomes" id="UP001305652"/>
    </source>
</evidence>
<accession>A0AAX4FT98</accession>
<keyword evidence="2" id="KW-1003">Cell membrane</keyword>
<evidence type="ECO:0000259" key="7">
    <source>
        <dbReference type="Pfam" id="PF13190"/>
    </source>
</evidence>
<feature type="transmembrane region" description="Helical" evidence="6">
    <location>
        <begin position="90"/>
        <end position="108"/>
    </location>
</feature>
<evidence type="ECO:0000256" key="6">
    <source>
        <dbReference type="SAM" id="Phobius"/>
    </source>
</evidence>
<sequence length="116" mass="12086">MEAKRFVIIGIAVTLVIAIAAPFLASSNPDGLESAFFSIYGAKPFMGSDLDEEAAAAAEEEVVAVTGNDFSHQPLMPDYSIPGMDKAGEVLAIVIGTLLMLGLVFAVAKVSARPDN</sequence>
<feature type="transmembrane region" description="Helical" evidence="6">
    <location>
        <begin position="7"/>
        <end position="25"/>
    </location>
</feature>
<dbReference type="NCBIfam" id="NF004930">
    <property type="entry name" value="PRK06287.1-1"/>
    <property type="match status" value="1"/>
</dbReference>
<evidence type="ECO:0000256" key="1">
    <source>
        <dbReference type="ARBA" id="ARBA00004236"/>
    </source>
</evidence>
<evidence type="ECO:0000256" key="4">
    <source>
        <dbReference type="ARBA" id="ARBA00022989"/>
    </source>
</evidence>
<dbReference type="EMBL" id="CP137642">
    <property type="protein sequence ID" value="WOX56985.1"/>
    <property type="molecule type" value="Genomic_DNA"/>
</dbReference>
<dbReference type="KEGG" id="mrc:R6Y96_06615"/>
<keyword evidence="5 6" id="KW-0472">Membrane</keyword>
<dbReference type="InterPro" id="IPR025937">
    <property type="entry name" value="PDGLE_dom"/>
</dbReference>
<gene>
    <name evidence="8" type="ORF">R6Y96_06615</name>
</gene>